<dbReference type="EMBL" id="JAPQKO010000006">
    <property type="protein sequence ID" value="KAJ5155923.1"/>
    <property type="molecule type" value="Genomic_DNA"/>
</dbReference>
<organism evidence="2 3">
    <name type="scientific">Penicillium capsulatum</name>
    <dbReference type="NCBI Taxonomy" id="69766"/>
    <lineage>
        <taxon>Eukaryota</taxon>
        <taxon>Fungi</taxon>
        <taxon>Dikarya</taxon>
        <taxon>Ascomycota</taxon>
        <taxon>Pezizomycotina</taxon>
        <taxon>Eurotiomycetes</taxon>
        <taxon>Eurotiomycetidae</taxon>
        <taxon>Eurotiales</taxon>
        <taxon>Aspergillaceae</taxon>
        <taxon>Penicillium</taxon>
    </lineage>
</organism>
<feature type="compositionally biased region" description="Acidic residues" evidence="1">
    <location>
        <begin position="173"/>
        <end position="188"/>
    </location>
</feature>
<reference evidence="2" key="1">
    <citation type="submission" date="2022-11" db="EMBL/GenBank/DDBJ databases">
        <authorList>
            <person name="Petersen C."/>
        </authorList>
    </citation>
    <scope>NUCLEOTIDE SEQUENCE</scope>
    <source>
        <strain evidence="2">IBT 21917</strain>
    </source>
</reference>
<evidence type="ECO:0000256" key="1">
    <source>
        <dbReference type="SAM" id="MobiDB-lite"/>
    </source>
</evidence>
<evidence type="ECO:0008006" key="4">
    <source>
        <dbReference type="Google" id="ProtNLM"/>
    </source>
</evidence>
<dbReference type="GO" id="GO:0005666">
    <property type="term" value="C:RNA polymerase III complex"/>
    <property type="evidence" value="ECO:0007669"/>
    <property type="project" value="InterPro"/>
</dbReference>
<dbReference type="AlphaFoldDB" id="A0A9W9LH81"/>
<comment type="caution">
    <text evidence="2">The sequence shown here is derived from an EMBL/GenBank/DDBJ whole genome shotgun (WGS) entry which is preliminary data.</text>
</comment>
<dbReference type="Proteomes" id="UP001146351">
    <property type="component" value="Unassembled WGS sequence"/>
</dbReference>
<gene>
    <name evidence="2" type="ORF">N7492_008726</name>
</gene>
<name>A0A9W9LH81_9EURO</name>
<dbReference type="GO" id="GO:0006384">
    <property type="term" value="P:transcription initiation at RNA polymerase III promoter"/>
    <property type="evidence" value="ECO:0007669"/>
    <property type="project" value="InterPro"/>
</dbReference>
<evidence type="ECO:0000313" key="3">
    <source>
        <dbReference type="Proteomes" id="UP001146351"/>
    </source>
</evidence>
<feature type="region of interest" description="Disordered" evidence="1">
    <location>
        <begin position="72"/>
        <end position="113"/>
    </location>
</feature>
<reference evidence="2" key="2">
    <citation type="journal article" date="2023" name="IMA Fungus">
        <title>Comparative genomic study of the Penicillium genus elucidates a diverse pangenome and 15 lateral gene transfer events.</title>
        <authorList>
            <person name="Petersen C."/>
            <person name="Sorensen T."/>
            <person name="Nielsen M.R."/>
            <person name="Sondergaard T.E."/>
            <person name="Sorensen J.L."/>
            <person name="Fitzpatrick D.A."/>
            <person name="Frisvad J.C."/>
            <person name="Nielsen K.L."/>
        </authorList>
    </citation>
    <scope>NUCLEOTIDE SEQUENCE</scope>
    <source>
        <strain evidence="2">IBT 21917</strain>
    </source>
</reference>
<dbReference type="InterPro" id="IPR038324">
    <property type="entry name" value="Rpb4/RPC9_sf"/>
</dbReference>
<accession>A0A9W9LH81</accession>
<feature type="compositionally biased region" description="Polar residues" evidence="1">
    <location>
        <begin position="75"/>
        <end position="91"/>
    </location>
</feature>
<sequence length="227" mass="24359">AKIIDPQSAVLTNIEVLAYLTANPPRLPPSGPPNSRNWVPSPDLRDHNTVVKEVHNYVSRISPHLLKYPRYAARPSSQSQTQADMTGTLTANGGEEAGTSSIPPPPSSEPTPMDKAIRELIMRLHPYGLTKAEVLMIINLGVGLRAGGDAETEGNGDGAMDVDHHESLTNGDAGEENGEGEEEGDDDTGALALLNTIVEELDSRIPEDQIPEILAIVREVLSENYEG</sequence>
<feature type="region of interest" description="Disordered" evidence="1">
    <location>
        <begin position="150"/>
        <end position="188"/>
    </location>
</feature>
<dbReference type="PANTHER" id="PTHR15561:SF0">
    <property type="entry name" value="DNA-DIRECTED RNA POLYMERASE III SUBUNIT RPC9"/>
    <property type="match status" value="1"/>
</dbReference>
<dbReference type="PANTHER" id="PTHR15561">
    <property type="entry name" value="CALCITONIN GENE-RELATED PEPTIDE-RECEPTOR COMPONENT PROTEIN"/>
    <property type="match status" value="1"/>
</dbReference>
<dbReference type="Gene3D" id="1.20.1250.40">
    <property type="match status" value="1"/>
</dbReference>
<feature type="non-terminal residue" evidence="2">
    <location>
        <position position="1"/>
    </location>
</feature>
<proteinExistence type="predicted"/>
<dbReference type="OrthoDB" id="1746530at2759"/>
<dbReference type="InterPro" id="IPR038846">
    <property type="entry name" value="RPC9"/>
</dbReference>
<protein>
    <recommendedName>
        <fullName evidence="4">DNA-directed RNA polymerase III subunit RPC9</fullName>
    </recommendedName>
</protein>
<keyword evidence="3" id="KW-1185">Reference proteome</keyword>
<evidence type="ECO:0000313" key="2">
    <source>
        <dbReference type="EMBL" id="KAJ5155923.1"/>
    </source>
</evidence>